<dbReference type="InterPro" id="IPR003439">
    <property type="entry name" value="ABC_transporter-like_ATP-bd"/>
</dbReference>
<dbReference type="InterPro" id="IPR003593">
    <property type="entry name" value="AAA+_ATPase"/>
</dbReference>
<evidence type="ECO:0000259" key="5">
    <source>
        <dbReference type="PROSITE" id="PS50893"/>
    </source>
</evidence>
<keyword evidence="4 6" id="KW-0067">ATP-binding</keyword>
<evidence type="ECO:0000313" key="6">
    <source>
        <dbReference type="EMBL" id="MEN2789253.1"/>
    </source>
</evidence>
<comment type="similarity">
    <text evidence="1">Belongs to the ABC transporter superfamily.</text>
</comment>
<name>A0ABU9Y0B7_9SPHN</name>
<organism evidence="6 7">
    <name type="scientific">Sphingomonas oligophenolica</name>
    <dbReference type="NCBI Taxonomy" id="301154"/>
    <lineage>
        <taxon>Bacteria</taxon>
        <taxon>Pseudomonadati</taxon>
        <taxon>Pseudomonadota</taxon>
        <taxon>Alphaproteobacteria</taxon>
        <taxon>Sphingomonadales</taxon>
        <taxon>Sphingomonadaceae</taxon>
        <taxon>Sphingomonas</taxon>
    </lineage>
</organism>
<dbReference type="Proteomes" id="UP001419910">
    <property type="component" value="Unassembled WGS sequence"/>
</dbReference>
<evidence type="ECO:0000256" key="2">
    <source>
        <dbReference type="ARBA" id="ARBA00022448"/>
    </source>
</evidence>
<dbReference type="Pfam" id="PF00005">
    <property type="entry name" value="ABC_tran"/>
    <property type="match status" value="1"/>
</dbReference>
<dbReference type="RefSeq" id="WP_343891907.1">
    <property type="nucleotide sequence ID" value="NZ_BAAAEH010000047.1"/>
</dbReference>
<evidence type="ECO:0000256" key="4">
    <source>
        <dbReference type="ARBA" id="ARBA00022840"/>
    </source>
</evidence>
<evidence type="ECO:0000256" key="3">
    <source>
        <dbReference type="ARBA" id="ARBA00022741"/>
    </source>
</evidence>
<feature type="domain" description="ABC transporter" evidence="5">
    <location>
        <begin position="28"/>
        <end position="251"/>
    </location>
</feature>
<dbReference type="Gene3D" id="3.40.50.300">
    <property type="entry name" value="P-loop containing nucleotide triphosphate hydrolases"/>
    <property type="match status" value="1"/>
</dbReference>
<dbReference type="CDD" id="cd03220">
    <property type="entry name" value="ABC_KpsT_Wzt"/>
    <property type="match status" value="1"/>
</dbReference>
<dbReference type="SMART" id="SM00382">
    <property type="entry name" value="AAA"/>
    <property type="match status" value="1"/>
</dbReference>
<protein>
    <submittedName>
        <fullName evidence="6">ABC transporter ATP-binding protein</fullName>
    </submittedName>
</protein>
<reference evidence="6 7" key="1">
    <citation type="submission" date="2024-05" db="EMBL/GenBank/DDBJ databases">
        <authorList>
            <person name="Liu Q."/>
            <person name="Xin Y.-H."/>
        </authorList>
    </citation>
    <scope>NUCLEOTIDE SEQUENCE [LARGE SCALE GENOMIC DNA]</scope>
    <source>
        <strain evidence="6 7">CGMCC 1.10181</strain>
    </source>
</reference>
<keyword evidence="3" id="KW-0547">Nucleotide-binding</keyword>
<dbReference type="GO" id="GO:0005524">
    <property type="term" value="F:ATP binding"/>
    <property type="evidence" value="ECO:0007669"/>
    <property type="project" value="UniProtKB-KW"/>
</dbReference>
<proteinExistence type="inferred from homology"/>
<comment type="caution">
    <text evidence="6">The sequence shown here is derived from an EMBL/GenBank/DDBJ whole genome shotgun (WGS) entry which is preliminary data.</text>
</comment>
<dbReference type="InterPro" id="IPR015860">
    <property type="entry name" value="ABC_transpr_TagH-like"/>
</dbReference>
<dbReference type="InterPro" id="IPR027417">
    <property type="entry name" value="P-loop_NTPase"/>
</dbReference>
<evidence type="ECO:0000313" key="7">
    <source>
        <dbReference type="Proteomes" id="UP001419910"/>
    </source>
</evidence>
<accession>A0ABU9Y0B7</accession>
<dbReference type="PROSITE" id="PS50893">
    <property type="entry name" value="ABC_TRANSPORTER_2"/>
    <property type="match status" value="1"/>
</dbReference>
<gene>
    <name evidence="6" type="ORF">ABC974_06420</name>
</gene>
<dbReference type="PANTHER" id="PTHR46743">
    <property type="entry name" value="TEICHOIC ACIDS EXPORT ATP-BINDING PROTEIN TAGH"/>
    <property type="match status" value="1"/>
</dbReference>
<evidence type="ECO:0000256" key="1">
    <source>
        <dbReference type="ARBA" id="ARBA00005417"/>
    </source>
</evidence>
<dbReference type="PANTHER" id="PTHR46743:SF2">
    <property type="entry name" value="TEICHOIC ACIDS EXPORT ATP-BINDING PROTEIN TAGH"/>
    <property type="match status" value="1"/>
</dbReference>
<dbReference type="SUPFAM" id="SSF52540">
    <property type="entry name" value="P-loop containing nucleoside triphosphate hydrolases"/>
    <property type="match status" value="1"/>
</dbReference>
<keyword evidence="2" id="KW-0813">Transport</keyword>
<keyword evidence="7" id="KW-1185">Reference proteome</keyword>
<dbReference type="InterPro" id="IPR050683">
    <property type="entry name" value="Bact_Polysacc_Export_ATP-bd"/>
</dbReference>
<sequence length="254" mass="27454">MASISLDHVSVRFPLYGARRPRLGAALRHVGGIISRPAHGPAHVDALRDVSLSLENGDRVGLIGHNGSGKSTLLRVIGGIYPPVSGSVRVSGRVLALFDPLLGMNVECTGRENVVLRGIFVGLTPRQVMAQIDEITAFSELDAYMDVPLKAYSTGMQLRLAFAIATAFQPDILLLDEQFAMGDAAFMAKAERRLATFVGRAGIVVQASHSERLLRETCSRTILLDQGDMVMFDETDRVFARYHAGIEGKAAHAD</sequence>
<dbReference type="EMBL" id="JBDIME010000003">
    <property type="protein sequence ID" value="MEN2789253.1"/>
    <property type="molecule type" value="Genomic_DNA"/>
</dbReference>